<dbReference type="OrthoDB" id="9798709at2"/>
<evidence type="ECO:0000313" key="2">
    <source>
        <dbReference type="EMBL" id="SFR98710.1"/>
    </source>
</evidence>
<feature type="domain" description="Cupin type-2" evidence="1">
    <location>
        <begin position="35"/>
        <end position="89"/>
    </location>
</feature>
<organism evidence="2 3">
    <name type="scientific">Sphingomonas jatrophae</name>
    <dbReference type="NCBI Taxonomy" id="1166337"/>
    <lineage>
        <taxon>Bacteria</taxon>
        <taxon>Pseudomonadati</taxon>
        <taxon>Pseudomonadota</taxon>
        <taxon>Alphaproteobacteria</taxon>
        <taxon>Sphingomonadales</taxon>
        <taxon>Sphingomonadaceae</taxon>
        <taxon>Sphingomonas</taxon>
    </lineage>
</organism>
<sequence length="109" mass="12014">MSGGVHLTLDAALAQLAPERRQVTLFEDGGDATVELFQPRGYDGQGTHDRDEFYLIAAGRGRFTCGDETREVGPGDMLQVPAHVAHRFDHFDPGFAAWVIYYGPRRPAP</sequence>
<reference evidence="2 3" key="1">
    <citation type="submission" date="2016-10" db="EMBL/GenBank/DDBJ databases">
        <authorList>
            <person name="de Groot N.N."/>
        </authorList>
    </citation>
    <scope>NUCLEOTIDE SEQUENCE [LARGE SCALE GENOMIC DNA]</scope>
    <source>
        <strain evidence="2 3">S5-249</strain>
    </source>
</reference>
<dbReference type="Pfam" id="PF07883">
    <property type="entry name" value="Cupin_2"/>
    <property type="match status" value="1"/>
</dbReference>
<evidence type="ECO:0000313" key="3">
    <source>
        <dbReference type="Proteomes" id="UP000198824"/>
    </source>
</evidence>
<gene>
    <name evidence="2" type="ORF">SAMN05192580_2322</name>
</gene>
<dbReference type="InterPro" id="IPR013096">
    <property type="entry name" value="Cupin_2"/>
</dbReference>
<dbReference type="InterPro" id="IPR014710">
    <property type="entry name" value="RmlC-like_jellyroll"/>
</dbReference>
<accession>A0A1I6L644</accession>
<dbReference type="EMBL" id="FOZG01000002">
    <property type="protein sequence ID" value="SFR98710.1"/>
    <property type="molecule type" value="Genomic_DNA"/>
</dbReference>
<dbReference type="SUPFAM" id="SSF51182">
    <property type="entry name" value="RmlC-like cupins"/>
    <property type="match status" value="1"/>
</dbReference>
<evidence type="ECO:0000259" key="1">
    <source>
        <dbReference type="Pfam" id="PF07883"/>
    </source>
</evidence>
<dbReference type="STRING" id="1166337.SAMN05192580_2322"/>
<dbReference type="RefSeq" id="WP_093314704.1">
    <property type="nucleotide sequence ID" value="NZ_FOZG01000002.1"/>
</dbReference>
<protein>
    <submittedName>
        <fullName evidence="2">Cupin domain-containing protein</fullName>
    </submittedName>
</protein>
<name>A0A1I6L644_9SPHN</name>
<dbReference type="AlphaFoldDB" id="A0A1I6L644"/>
<keyword evidence="3" id="KW-1185">Reference proteome</keyword>
<dbReference type="Gene3D" id="2.60.120.10">
    <property type="entry name" value="Jelly Rolls"/>
    <property type="match status" value="1"/>
</dbReference>
<proteinExistence type="predicted"/>
<dbReference type="InterPro" id="IPR011051">
    <property type="entry name" value="RmlC_Cupin_sf"/>
</dbReference>
<dbReference type="Proteomes" id="UP000198824">
    <property type="component" value="Unassembled WGS sequence"/>
</dbReference>